<dbReference type="Pfam" id="PF07712">
    <property type="entry name" value="SURNod19"/>
    <property type="match status" value="2"/>
</dbReference>
<accession>A0A445M2E3</accession>
<dbReference type="PANTHER" id="PTHR33390">
    <property type="entry name" value="STRESS UP-REGULATED NOD 19 PROTEIN"/>
    <property type="match status" value="1"/>
</dbReference>
<dbReference type="EMBL" id="QZWG01000001">
    <property type="protein sequence ID" value="RZC29623.1"/>
    <property type="molecule type" value="Genomic_DNA"/>
</dbReference>
<dbReference type="InterPro" id="IPR011692">
    <property type="entry name" value="Stress_up-reg_Nod19"/>
</dbReference>
<proteinExistence type="predicted"/>
<name>A0A445M2E3_GLYSO</name>
<reference evidence="2 3" key="1">
    <citation type="submission" date="2018-09" db="EMBL/GenBank/DDBJ databases">
        <title>A high-quality reference genome of wild soybean provides a powerful tool to mine soybean genomes.</title>
        <authorList>
            <person name="Xie M."/>
            <person name="Chung C.Y.L."/>
            <person name="Li M.-W."/>
            <person name="Wong F.-L."/>
            <person name="Chan T.-F."/>
            <person name="Lam H.-M."/>
        </authorList>
    </citation>
    <scope>NUCLEOTIDE SEQUENCE [LARGE SCALE GENOMIC DNA]</scope>
    <source>
        <strain evidence="3">cv. W05</strain>
        <tissue evidence="2">Hypocotyl of etiolated seedlings</tissue>
    </source>
</reference>
<feature type="signal peptide" evidence="1">
    <location>
        <begin position="1"/>
        <end position="24"/>
    </location>
</feature>
<feature type="chain" id="PRO_5019119126" description="Stress up-regulated Nod 19 protein" evidence="1">
    <location>
        <begin position="25"/>
        <end position="324"/>
    </location>
</feature>
<keyword evidence="3" id="KW-1185">Reference proteome</keyword>
<evidence type="ECO:0000313" key="3">
    <source>
        <dbReference type="Proteomes" id="UP000289340"/>
    </source>
</evidence>
<organism evidence="2 3">
    <name type="scientific">Glycine soja</name>
    <name type="common">Wild soybean</name>
    <dbReference type="NCBI Taxonomy" id="3848"/>
    <lineage>
        <taxon>Eukaryota</taxon>
        <taxon>Viridiplantae</taxon>
        <taxon>Streptophyta</taxon>
        <taxon>Embryophyta</taxon>
        <taxon>Tracheophyta</taxon>
        <taxon>Spermatophyta</taxon>
        <taxon>Magnoliopsida</taxon>
        <taxon>eudicotyledons</taxon>
        <taxon>Gunneridae</taxon>
        <taxon>Pentapetalae</taxon>
        <taxon>rosids</taxon>
        <taxon>fabids</taxon>
        <taxon>Fabales</taxon>
        <taxon>Fabaceae</taxon>
        <taxon>Papilionoideae</taxon>
        <taxon>50 kb inversion clade</taxon>
        <taxon>NPAAA clade</taxon>
        <taxon>indigoferoid/millettioid clade</taxon>
        <taxon>Phaseoleae</taxon>
        <taxon>Glycine</taxon>
        <taxon>Glycine subgen. Soja</taxon>
    </lineage>
</organism>
<sequence>MKFISNAMILSFSILLLLPSTSYSLYQKPGNHNKTATFVSGSFEMGPGSIATKTFENIKFSKGHVGIKSFDAELVDQEGNSIPSYENYLHHWFAIKYHENITMSPNPKLRRPKDVFFQRNEGTCNGGILPHYWGFRVESDIHNQKLTTNYKGGLFCCQDNLQCKQIKGFQGSKRMVSLRYKISWVDWNIYQIPVKVYTPDSTDRVRSNGSKIIHDCQVDIKHPNGKRRFYIIYGTVHMHSGVVNATLYGQDGRTLCTSTPKYGTGKEVGNEKGYVIGMFVCYPQPGSIKIHDAEILTLESKYKNEFHTGAMRHFYIYLAEELPQ</sequence>
<evidence type="ECO:0000256" key="1">
    <source>
        <dbReference type="SAM" id="SignalP"/>
    </source>
</evidence>
<comment type="caution">
    <text evidence="2">The sequence shown here is derived from an EMBL/GenBank/DDBJ whole genome shotgun (WGS) entry which is preliminary data.</text>
</comment>
<dbReference type="AlphaFoldDB" id="A0A445M2E3"/>
<evidence type="ECO:0008006" key="4">
    <source>
        <dbReference type="Google" id="ProtNLM"/>
    </source>
</evidence>
<evidence type="ECO:0000313" key="2">
    <source>
        <dbReference type="EMBL" id="RZC29623.1"/>
    </source>
</evidence>
<dbReference type="PANTHER" id="PTHR33390:SF4">
    <property type="entry name" value="STRESS UP-REGULATED NOD 19-RELATED"/>
    <property type="match status" value="1"/>
</dbReference>
<protein>
    <recommendedName>
        <fullName evidence="4">Stress up-regulated Nod 19 protein</fullName>
    </recommendedName>
</protein>
<keyword evidence="1" id="KW-0732">Signal</keyword>
<dbReference type="Proteomes" id="UP000289340">
    <property type="component" value="Chromosome 1"/>
</dbReference>
<gene>
    <name evidence="2" type="ORF">D0Y65_001274</name>
</gene>